<accession>A0ABD0UR09</accession>
<sequence length="247" mass="26168">MLDFRQSPDFCLVARLSPVVGLSSDIYLTLNFLRSPDFCDAGLSPVTRLLPRHRTFIYFLPDVKPPAEAPNSAASRGPARVGQATGGPNGGADRGSRAGRVQAHRAGQAGLRRRPSWPRAGRGRGPSRPRAGQADRARSLAAAAGGDGGRPAGSAGWAANAILGPIFGPNGPNRTFLGSPGPFFDVPDSISALLRSFGAPTCKIEFQAAEKILHSLRHDLLGFSHMSTRQRISYPKSRKYNASCGQG</sequence>
<evidence type="ECO:0000313" key="2">
    <source>
        <dbReference type="EMBL" id="KAL0915024.1"/>
    </source>
</evidence>
<evidence type="ECO:0000313" key="3">
    <source>
        <dbReference type="Proteomes" id="UP001552299"/>
    </source>
</evidence>
<proteinExistence type="predicted"/>
<dbReference type="AlphaFoldDB" id="A0ABD0UR09"/>
<keyword evidence="3" id="KW-1185">Reference proteome</keyword>
<comment type="caution">
    <text evidence="2">The sequence shown here is derived from an EMBL/GenBank/DDBJ whole genome shotgun (WGS) entry which is preliminary data.</text>
</comment>
<evidence type="ECO:0000256" key="1">
    <source>
        <dbReference type="SAM" id="MobiDB-lite"/>
    </source>
</evidence>
<dbReference type="Proteomes" id="UP001552299">
    <property type="component" value="Unassembled WGS sequence"/>
</dbReference>
<feature type="region of interest" description="Disordered" evidence="1">
    <location>
        <begin position="67"/>
        <end position="152"/>
    </location>
</feature>
<gene>
    <name evidence="2" type="ORF">M5K25_015421</name>
</gene>
<feature type="compositionally biased region" description="Gly residues" evidence="1">
    <location>
        <begin position="84"/>
        <end position="93"/>
    </location>
</feature>
<name>A0ABD0UR09_DENTH</name>
<dbReference type="EMBL" id="JANQDX010000012">
    <property type="protein sequence ID" value="KAL0915024.1"/>
    <property type="molecule type" value="Genomic_DNA"/>
</dbReference>
<organism evidence="2 3">
    <name type="scientific">Dendrobium thyrsiflorum</name>
    <name type="common">Pinecone-like raceme dendrobium</name>
    <name type="synonym">Orchid</name>
    <dbReference type="NCBI Taxonomy" id="117978"/>
    <lineage>
        <taxon>Eukaryota</taxon>
        <taxon>Viridiplantae</taxon>
        <taxon>Streptophyta</taxon>
        <taxon>Embryophyta</taxon>
        <taxon>Tracheophyta</taxon>
        <taxon>Spermatophyta</taxon>
        <taxon>Magnoliopsida</taxon>
        <taxon>Liliopsida</taxon>
        <taxon>Asparagales</taxon>
        <taxon>Orchidaceae</taxon>
        <taxon>Epidendroideae</taxon>
        <taxon>Malaxideae</taxon>
        <taxon>Dendrobiinae</taxon>
        <taxon>Dendrobium</taxon>
    </lineage>
</organism>
<feature type="compositionally biased region" description="Basic residues" evidence="1">
    <location>
        <begin position="111"/>
        <end position="127"/>
    </location>
</feature>
<reference evidence="2 3" key="1">
    <citation type="journal article" date="2024" name="Plant Biotechnol. J.">
        <title>Dendrobium thyrsiflorum genome and its molecular insights into genes involved in important horticultural traits.</title>
        <authorList>
            <person name="Chen B."/>
            <person name="Wang J.Y."/>
            <person name="Zheng P.J."/>
            <person name="Li K.L."/>
            <person name="Liang Y.M."/>
            <person name="Chen X.F."/>
            <person name="Zhang C."/>
            <person name="Zhao X."/>
            <person name="He X."/>
            <person name="Zhang G.Q."/>
            <person name="Liu Z.J."/>
            <person name="Xu Q."/>
        </authorList>
    </citation>
    <scope>NUCLEOTIDE SEQUENCE [LARGE SCALE GENOMIC DNA]</scope>
    <source>
        <strain evidence="2">GZMU011</strain>
    </source>
</reference>
<protein>
    <submittedName>
        <fullName evidence="2">Uncharacterized protein</fullName>
    </submittedName>
</protein>